<sequence>MLLKRTFDFAAALCCLIVLLPVLPVIAILIAIDSPGGVFFKQVRVGQNKRLFLLYKFRTMRTDSEKSGQLTVGEHDSRITAVGYWLRKYKIDELPQLLNVLKGDMSLVGPRPEVEKYVNLYSAEESKVLSVKPGITDCASINHFNENELLNATPDPETTYIKEIMPLKIKQSLAYINQRSFTKDLAVIVQTLKRCVIS</sequence>
<dbReference type="AlphaFoldDB" id="A0A2T5J9C6"/>
<dbReference type="Proteomes" id="UP000244168">
    <property type="component" value="Unassembled WGS sequence"/>
</dbReference>
<dbReference type="RefSeq" id="WP_107828640.1">
    <property type="nucleotide sequence ID" value="NZ_CP160205.1"/>
</dbReference>
<proteinExistence type="inferred from homology"/>
<comment type="caution">
    <text evidence="3">The sequence shown here is derived from an EMBL/GenBank/DDBJ whole genome shotgun (WGS) entry which is preliminary data.</text>
</comment>
<comment type="similarity">
    <text evidence="1">Belongs to the bacterial sugar transferase family.</text>
</comment>
<dbReference type="GO" id="GO:0016780">
    <property type="term" value="F:phosphotransferase activity, for other substituted phosphate groups"/>
    <property type="evidence" value="ECO:0007669"/>
    <property type="project" value="TreeGrafter"/>
</dbReference>
<dbReference type="PANTHER" id="PTHR30576:SF20">
    <property type="entry name" value="QUINOVOSAMINEPHOSPHOTRANSFERAE-RELATED"/>
    <property type="match status" value="1"/>
</dbReference>
<dbReference type="EMBL" id="QAOQ01000004">
    <property type="protein sequence ID" value="PTQ96682.1"/>
    <property type="molecule type" value="Genomic_DNA"/>
</dbReference>
<dbReference type="InterPro" id="IPR003362">
    <property type="entry name" value="Bact_transf"/>
</dbReference>
<feature type="domain" description="Bacterial sugar transferase" evidence="2">
    <location>
        <begin position="4"/>
        <end position="195"/>
    </location>
</feature>
<keyword evidence="4" id="KW-1185">Reference proteome</keyword>
<dbReference type="OrthoDB" id="9808602at2"/>
<evidence type="ECO:0000313" key="3">
    <source>
        <dbReference type="EMBL" id="PTQ96682.1"/>
    </source>
</evidence>
<evidence type="ECO:0000256" key="1">
    <source>
        <dbReference type="ARBA" id="ARBA00006464"/>
    </source>
</evidence>
<dbReference type="PANTHER" id="PTHR30576">
    <property type="entry name" value="COLANIC BIOSYNTHESIS UDP-GLUCOSE LIPID CARRIER TRANSFERASE"/>
    <property type="match status" value="1"/>
</dbReference>
<keyword evidence="3" id="KW-0808">Transferase</keyword>
<accession>A0A2T5J9C6</accession>
<dbReference type="Pfam" id="PF02397">
    <property type="entry name" value="Bac_transf"/>
    <property type="match status" value="1"/>
</dbReference>
<evidence type="ECO:0000313" key="4">
    <source>
        <dbReference type="Proteomes" id="UP000244168"/>
    </source>
</evidence>
<gene>
    <name evidence="3" type="ORF">C8P68_104168</name>
</gene>
<name>A0A2T5J9C6_9SPHI</name>
<reference evidence="3 4" key="1">
    <citation type="submission" date="2018-04" db="EMBL/GenBank/DDBJ databases">
        <title>Genomic Encyclopedia of Archaeal and Bacterial Type Strains, Phase II (KMG-II): from individual species to whole genera.</title>
        <authorList>
            <person name="Goeker M."/>
        </authorList>
    </citation>
    <scope>NUCLEOTIDE SEQUENCE [LARGE SCALE GENOMIC DNA]</scope>
    <source>
        <strain evidence="3 4">DSM 26809</strain>
    </source>
</reference>
<evidence type="ECO:0000259" key="2">
    <source>
        <dbReference type="Pfam" id="PF02397"/>
    </source>
</evidence>
<protein>
    <submittedName>
        <fullName evidence="3">Lipopolysaccharide/colanic/teichoic acid biosynthesis glycosyltransferase</fullName>
    </submittedName>
</protein>
<organism evidence="3 4">
    <name type="scientific">Mucilaginibacter yixingensis</name>
    <dbReference type="NCBI Taxonomy" id="1295612"/>
    <lineage>
        <taxon>Bacteria</taxon>
        <taxon>Pseudomonadati</taxon>
        <taxon>Bacteroidota</taxon>
        <taxon>Sphingobacteriia</taxon>
        <taxon>Sphingobacteriales</taxon>
        <taxon>Sphingobacteriaceae</taxon>
        <taxon>Mucilaginibacter</taxon>
    </lineage>
</organism>